<proteinExistence type="predicted"/>
<name>A0ABQ1J0T1_9SPHN</name>
<accession>A0ABQ1J0T1</accession>
<comment type="caution">
    <text evidence="1">The sequence shown here is derived from an EMBL/GenBank/DDBJ whole genome shotgun (WGS) entry which is preliminary data.</text>
</comment>
<evidence type="ECO:0000313" key="1">
    <source>
        <dbReference type="EMBL" id="GGB56062.1"/>
    </source>
</evidence>
<evidence type="ECO:0000313" key="2">
    <source>
        <dbReference type="Proteomes" id="UP000614261"/>
    </source>
</evidence>
<dbReference type="Proteomes" id="UP000614261">
    <property type="component" value="Unassembled WGS sequence"/>
</dbReference>
<organism evidence="1 2">
    <name type="scientific">Blastomonas aquatica</name>
    <dbReference type="NCBI Taxonomy" id="1510276"/>
    <lineage>
        <taxon>Bacteria</taxon>
        <taxon>Pseudomonadati</taxon>
        <taxon>Pseudomonadota</taxon>
        <taxon>Alphaproteobacteria</taxon>
        <taxon>Sphingomonadales</taxon>
        <taxon>Sphingomonadaceae</taxon>
        <taxon>Blastomonas</taxon>
    </lineage>
</organism>
<keyword evidence="2" id="KW-1185">Reference proteome</keyword>
<reference evidence="2" key="1">
    <citation type="journal article" date="2019" name="Int. J. Syst. Evol. Microbiol.">
        <title>The Global Catalogue of Microorganisms (GCM) 10K type strain sequencing project: providing services to taxonomists for standard genome sequencing and annotation.</title>
        <authorList>
            <consortium name="The Broad Institute Genomics Platform"/>
            <consortium name="The Broad Institute Genome Sequencing Center for Infectious Disease"/>
            <person name="Wu L."/>
            <person name="Ma J."/>
        </authorList>
    </citation>
    <scope>NUCLEOTIDE SEQUENCE [LARGE SCALE GENOMIC DNA]</scope>
    <source>
        <strain evidence="2">CGMCC 1.12851</strain>
    </source>
</reference>
<sequence>MFLSDKHRRAFEAANRIMADPIDPIYIIFKSLDKIDPVIATWRYLHHYRGKLGENPRAFNTAMKDFYENPDVKSYLRANKVDHALVDLVLKLQDRKMAWDYYEDPERIFGSKRLFEIPAHVAREAIEGIPLFLGNDQ</sequence>
<gene>
    <name evidence="1" type="ORF">GCM10010833_08470</name>
</gene>
<protein>
    <submittedName>
        <fullName evidence="1">Uncharacterized protein</fullName>
    </submittedName>
</protein>
<dbReference type="EMBL" id="BMGD01000002">
    <property type="protein sequence ID" value="GGB56062.1"/>
    <property type="molecule type" value="Genomic_DNA"/>
</dbReference>